<accession>A0A510PGG9</accession>
<dbReference type="EMBL" id="BHVU01000071">
    <property type="protein sequence ID" value="GCA92917.1"/>
    <property type="molecule type" value="Genomic_DNA"/>
</dbReference>
<evidence type="ECO:0000313" key="2">
    <source>
        <dbReference type="EMBL" id="GCA92917.1"/>
    </source>
</evidence>
<evidence type="ECO:0000313" key="3">
    <source>
        <dbReference type="Proteomes" id="UP000321223"/>
    </source>
</evidence>
<dbReference type="RefSeq" id="WP_147069844.1">
    <property type="nucleotide sequence ID" value="NZ_BHVU01000071.1"/>
</dbReference>
<dbReference type="Pfam" id="PF01850">
    <property type="entry name" value="PIN"/>
    <property type="match status" value="1"/>
</dbReference>
<name>A0A510PGG9_MICAE</name>
<dbReference type="AlphaFoldDB" id="A0A510PGG9"/>
<dbReference type="GO" id="GO:0004521">
    <property type="term" value="F:RNA endonuclease activity"/>
    <property type="evidence" value="ECO:0007669"/>
    <property type="project" value="InterPro"/>
</dbReference>
<dbReference type="Gene3D" id="3.40.50.1010">
    <property type="entry name" value="5'-nuclease"/>
    <property type="match status" value="1"/>
</dbReference>
<organism evidence="2 3">
    <name type="scientific">Microcystis aeruginosa 11-30S32</name>
    <dbReference type="NCBI Taxonomy" id="2358142"/>
    <lineage>
        <taxon>Bacteria</taxon>
        <taxon>Bacillati</taxon>
        <taxon>Cyanobacteriota</taxon>
        <taxon>Cyanophyceae</taxon>
        <taxon>Oscillatoriophycideae</taxon>
        <taxon>Chroococcales</taxon>
        <taxon>Microcystaceae</taxon>
        <taxon>Microcystis</taxon>
    </lineage>
</organism>
<dbReference type="GO" id="GO:0016075">
    <property type="term" value="P:rRNA catabolic process"/>
    <property type="evidence" value="ECO:0007669"/>
    <property type="project" value="TreeGrafter"/>
</dbReference>
<dbReference type="SUPFAM" id="SSF88723">
    <property type="entry name" value="PIN domain-like"/>
    <property type="match status" value="1"/>
</dbReference>
<gene>
    <name evidence="2" type="ORF">MAE30S32_15690</name>
</gene>
<dbReference type="InterPro" id="IPR029060">
    <property type="entry name" value="PIN-like_dom_sf"/>
</dbReference>
<dbReference type="PANTHER" id="PTHR42188">
    <property type="entry name" value="23S RRNA-SPECIFIC ENDONUCLEASE VAPC20"/>
    <property type="match status" value="1"/>
</dbReference>
<dbReference type="InterPro" id="IPR002716">
    <property type="entry name" value="PIN_dom"/>
</dbReference>
<sequence length="135" mass="15473">MTKEIIVDTSALIAFFIKSETHHETAQNYCLENPHNNWSILESVFDETATFIQSKVSSKASIQVGQILREDHHYINLSDSDDLATWTAFCKYNDKKWSYTDCSILVMAHRLPIFEVFAFDDHIRQMAGLGIICVP</sequence>
<evidence type="ECO:0000259" key="1">
    <source>
        <dbReference type="Pfam" id="PF01850"/>
    </source>
</evidence>
<dbReference type="Proteomes" id="UP000321223">
    <property type="component" value="Unassembled WGS sequence"/>
</dbReference>
<dbReference type="PANTHER" id="PTHR42188:SF1">
    <property type="entry name" value="23S RRNA-SPECIFIC ENDONUCLEASE VAPC20"/>
    <property type="match status" value="1"/>
</dbReference>
<feature type="domain" description="PIN" evidence="1">
    <location>
        <begin position="5"/>
        <end position="128"/>
    </location>
</feature>
<proteinExistence type="predicted"/>
<dbReference type="InterPro" id="IPR039018">
    <property type="entry name" value="VapC20-like"/>
</dbReference>
<reference evidence="2 3" key="1">
    <citation type="journal article" date="2019" name="Appl. Environ. Microbiol.">
        <title>Co-occurrence of broad and narrow host-range viruses infecting the toxic bloom-forming cyanobacterium Microcystis aeruginosa.</title>
        <authorList>
            <person name="Morimoto D."/>
            <person name="Tominaga K."/>
            <person name="Nishimura Y."/>
            <person name="Yoshida N."/>
            <person name="Kimura S."/>
            <person name="Sako Y."/>
            <person name="Yoshida T."/>
        </authorList>
    </citation>
    <scope>NUCLEOTIDE SEQUENCE [LARGE SCALE GENOMIC DNA]</scope>
    <source>
        <strain evidence="2 3">11-30S32</strain>
    </source>
</reference>
<comment type="caution">
    <text evidence="2">The sequence shown here is derived from an EMBL/GenBank/DDBJ whole genome shotgun (WGS) entry which is preliminary data.</text>
</comment>
<protein>
    <submittedName>
        <fullName evidence="2">PIN domain-containing protein</fullName>
    </submittedName>
</protein>